<protein>
    <submittedName>
        <fullName evidence="4">AMP-binding protein</fullName>
    </submittedName>
</protein>
<dbReference type="Gene3D" id="3.30.300.30">
    <property type="match status" value="1"/>
</dbReference>
<feature type="region of interest" description="Disordered" evidence="1">
    <location>
        <begin position="377"/>
        <end position="407"/>
    </location>
</feature>
<dbReference type="PANTHER" id="PTHR43767:SF1">
    <property type="entry name" value="NONRIBOSOMAL PEPTIDE SYNTHASE PES1 (EUROFUNG)-RELATED"/>
    <property type="match status" value="1"/>
</dbReference>
<accession>A0A6I6E012</accession>
<gene>
    <name evidence="4" type="ORF">E6P07_10115</name>
</gene>
<evidence type="ECO:0000259" key="2">
    <source>
        <dbReference type="Pfam" id="PF00501"/>
    </source>
</evidence>
<reference evidence="4 5" key="1">
    <citation type="submission" date="2019-12" db="EMBL/GenBank/DDBJ databases">
        <title>The complete genome of the thermophilic, anoxygenic phototrophic gammaproteobacterium Thermochromatium tepidum.</title>
        <authorList>
            <person name="Sattley W.M."/>
            <person name="Swingley W.D."/>
            <person name="Burchell B.M."/>
            <person name="Gurbani S.A."/>
            <person name="Kujawa C.M."/>
            <person name="Nuccio D.A."/>
            <person name="Schladweiler J."/>
            <person name="Shaffer K.N."/>
            <person name="Stokes L.M."/>
            <person name="Touchman J.W."/>
            <person name="Blankenship R.E."/>
            <person name="Madigan M.T."/>
        </authorList>
    </citation>
    <scope>NUCLEOTIDE SEQUENCE [LARGE SCALE GENOMIC DNA]</scope>
    <source>
        <strain evidence="4 5">ATCC 43061</strain>
    </source>
</reference>
<sequence length="407" mass="45638">MALKPWWTTEGIRWLLLDLLRSDLVRMRPAAEEALLAVPDPDLSALVPDSLAFLDLATQVALQFQLQETGLDLELARCRLLSQWVDLVRESRSRQDRTIGFLTSGSTGRPKLCTHALALLEQEIEFFAGLLKGPRRILRVVPSHHIYGFLFAFMLPARLGIQVLDVRRDLPAAVLRQAQPGDLILGYPAFYDLAVRGPLALAPGLTLLSSTSPCPSELWERLHACGCTRMIEIYGSSETAGIGWRETQEMPFRLLPYWSRDPDAPERIRRFDATGKPLFFELPDQVEWLDDAHIRVLGRRDRAIQVGGINVFPDRVRACLEQHPEVAAALVRPDREGPDRRLKAFVVPSTACSDPDRLAQRLDAWLAERLTPPERPVSITFGSRLPSSALGKPADWEPTLQTPEASQ</sequence>
<dbReference type="InterPro" id="IPR000873">
    <property type="entry name" value="AMP-dep_synth/lig_dom"/>
</dbReference>
<evidence type="ECO:0000313" key="5">
    <source>
        <dbReference type="Proteomes" id="UP000426424"/>
    </source>
</evidence>
<dbReference type="InterPro" id="IPR045851">
    <property type="entry name" value="AMP-bd_C_sf"/>
</dbReference>
<dbReference type="Pfam" id="PF00501">
    <property type="entry name" value="AMP-binding"/>
    <property type="match status" value="1"/>
</dbReference>
<dbReference type="Proteomes" id="UP000426424">
    <property type="component" value="Chromosome"/>
</dbReference>
<feature type="domain" description="AMP-binding enzyme C-terminal" evidence="3">
    <location>
        <begin position="319"/>
        <end position="392"/>
    </location>
</feature>
<dbReference type="EMBL" id="CP039268">
    <property type="protein sequence ID" value="QGU33301.1"/>
    <property type="molecule type" value="Genomic_DNA"/>
</dbReference>
<dbReference type="GO" id="GO:0016878">
    <property type="term" value="F:acid-thiol ligase activity"/>
    <property type="evidence" value="ECO:0007669"/>
    <property type="project" value="UniProtKB-ARBA"/>
</dbReference>
<dbReference type="InterPro" id="IPR042099">
    <property type="entry name" value="ANL_N_sf"/>
</dbReference>
<evidence type="ECO:0000256" key="1">
    <source>
        <dbReference type="SAM" id="MobiDB-lite"/>
    </source>
</evidence>
<dbReference type="OrthoDB" id="9787658at2"/>
<evidence type="ECO:0000259" key="3">
    <source>
        <dbReference type="Pfam" id="PF13193"/>
    </source>
</evidence>
<dbReference type="AlphaFoldDB" id="A0A6I6E012"/>
<organism evidence="4 5">
    <name type="scientific">Thermochromatium tepidum ATCC 43061</name>
    <dbReference type="NCBI Taxonomy" id="316276"/>
    <lineage>
        <taxon>Bacteria</taxon>
        <taxon>Pseudomonadati</taxon>
        <taxon>Pseudomonadota</taxon>
        <taxon>Gammaproteobacteria</taxon>
        <taxon>Chromatiales</taxon>
        <taxon>Chromatiaceae</taxon>
        <taxon>Thermochromatium</taxon>
    </lineage>
</organism>
<proteinExistence type="predicted"/>
<keyword evidence="5" id="KW-1185">Reference proteome</keyword>
<dbReference type="SUPFAM" id="SSF56801">
    <property type="entry name" value="Acetyl-CoA synthetase-like"/>
    <property type="match status" value="1"/>
</dbReference>
<dbReference type="InterPro" id="IPR025110">
    <property type="entry name" value="AMP-bd_C"/>
</dbReference>
<evidence type="ECO:0000313" key="4">
    <source>
        <dbReference type="EMBL" id="QGU33301.1"/>
    </source>
</evidence>
<name>A0A6I6E012_THETI</name>
<dbReference type="Gene3D" id="3.40.50.12780">
    <property type="entry name" value="N-terminal domain of ligase-like"/>
    <property type="match status" value="1"/>
</dbReference>
<feature type="domain" description="AMP-dependent synthetase/ligase" evidence="2">
    <location>
        <begin position="99"/>
        <end position="278"/>
    </location>
</feature>
<dbReference type="KEGG" id="ttp:E6P07_10115"/>
<dbReference type="PANTHER" id="PTHR43767">
    <property type="entry name" value="LONG-CHAIN-FATTY-ACID--COA LIGASE"/>
    <property type="match status" value="1"/>
</dbReference>
<dbReference type="InterPro" id="IPR050237">
    <property type="entry name" value="ATP-dep_AMP-bd_enzyme"/>
</dbReference>
<dbReference type="Pfam" id="PF13193">
    <property type="entry name" value="AMP-binding_C"/>
    <property type="match status" value="1"/>
</dbReference>
<dbReference type="RefSeq" id="WP_153975495.1">
    <property type="nucleotide sequence ID" value="NZ_CP039268.1"/>
</dbReference>